<dbReference type="PRINTS" id="PR00730">
    <property type="entry name" value="THERMOLYSIN"/>
</dbReference>
<reference evidence="12" key="1">
    <citation type="journal article" date="2019" name="Int. J. Syst. Evol. Microbiol.">
        <title>The Global Catalogue of Microorganisms (GCM) 10K type strain sequencing project: providing services to taxonomists for standard genome sequencing and annotation.</title>
        <authorList>
            <consortium name="The Broad Institute Genomics Platform"/>
            <consortium name="The Broad Institute Genome Sequencing Center for Infectious Disease"/>
            <person name="Wu L."/>
            <person name="Ma J."/>
        </authorList>
    </citation>
    <scope>NUCLEOTIDE SEQUENCE [LARGE SCALE GENOMIC DNA]</scope>
    <source>
        <strain evidence="12">CGMCC 1.15277</strain>
    </source>
</reference>
<evidence type="ECO:0000256" key="6">
    <source>
        <dbReference type="ARBA" id="ARBA00023049"/>
    </source>
</evidence>
<comment type="similarity">
    <text evidence="1 7">Belongs to the peptidase M4 family.</text>
</comment>
<dbReference type="Gene3D" id="1.10.390.10">
    <property type="entry name" value="Neutral Protease Domain 2"/>
    <property type="match status" value="1"/>
</dbReference>
<keyword evidence="7" id="KW-0964">Secreted</keyword>
<keyword evidence="12" id="KW-1185">Reference proteome</keyword>
<dbReference type="Pfam" id="PF20242">
    <property type="entry name" value="Emfourin"/>
    <property type="match status" value="1"/>
</dbReference>
<dbReference type="Proteomes" id="UP001596266">
    <property type="component" value="Unassembled WGS sequence"/>
</dbReference>
<dbReference type="EC" id="3.4.24.-" evidence="7"/>
<evidence type="ECO:0000259" key="10">
    <source>
        <dbReference type="Pfam" id="PF02868"/>
    </source>
</evidence>
<evidence type="ECO:0000256" key="8">
    <source>
        <dbReference type="SAM" id="MobiDB-lite"/>
    </source>
</evidence>
<dbReference type="Pfam" id="PF01447">
    <property type="entry name" value="Peptidase_M4"/>
    <property type="match status" value="1"/>
</dbReference>
<feature type="compositionally biased region" description="Low complexity" evidence="8">
    <location>
        <begin position="59"/>
        <end position="68"/>
    </location>
</feature>
<keyword evidence="5 7" id="KW-0862">Zinc</keyword>
<dbReference type="Gene3D" id="3.10.170.10">
    <property type="match status" value="1"/>
</dbReference>
<feature type="domain" description="Peptidase M4" evidence="9">
    <location>
        <begin position="75"/>
        <end position="188"/>
    </location>
</feature>
<name>A0ABW1X1R6_9ACTN</name>
<feature type="region of interest" description="Disordered" evidence="8">
    <location>
        <begin position="39"/>
        <end position="102"/>
    </location>
</feature>
<evidence type="ECO:0000259" key="9">
    <source>
        <dbReference type="Pfam" id="PF01447"/>
    </source>
</evidence>
<evidence type="ECO:0000256" key="4">
    <source>
        <dbReference type="ARBA" id="ARBA00022801"/>
    </source>
</evidence>
<dbReference type="EMBL" id="JBHSUA010000019">
    <property type="protein sequence ID" value="MFC6397276.1"/>
    <property type="molecule type" value="Genomic_DNA"/>
</dbReference>
<dbReference type="PANTHER" id="PTHR43579">
    <property type="match status" value="1"/>
</dbReference>
<evidence type="ECO:0000313" key="12">
    <source>
        <dbReference type="Proteomes" id="UP001596266"/>
    </source>
</evidence>
<sequence length="489" mass="52801">MTTPRTVCSIIPPYLLDHVARSGDDALAAVAQRTRAHDEAFRAERDPQAERLQIEQKSRTTAKSTAKKAATDDGSGPLRTIGDAENTEKLPGRTVRAEGEKATGDAAVDEAYDALGATWQLYDEAFGRDSIDDSGLALLGTVHYGTDYDNAFWDGEQMVFGDGDGTIFNRFTASVDVIGHELTHGVTQYTAALVYQDQPGALNESLSDVFGVMVAQHAAGQSVEEADWLVGADLLAAGVKGRALRDMENPGTAYDDPRLGKDPQPAHMDDYDDTTDDNGGVHINSGIPNRAFVIAAKAFGGNSWEGAGLVWYDVLTGDRIQARCDFATFAQLTVDAATQRFGEEGAQKVSAAWQAVGVTPSATKKAKARKATKKSEKEKPSDSSTTQTEAAAADPATPVQVTRSGGFAGLVRRRETTLGELPDDDREHWRHLLGRPGLREFAAERVRPDAFQYRVCCDPVDLDVTMAEHALPKTVRSLLDRTLSEGEER</sequence>
<dbReference type="InterPro" id="IPR013856">
    <property type="entry name" value="Peptidase_M4_domain"/>
</dbReference>
<evidence type="ECO:0000256" key="7">
    <source>
        <dbReference type="RuleBase" id="RU366073"/>
    </source>
</evidence>
<comment type="function">
    <text evidence="7">Extracellular zinc metalloprotease.</text>
</comment>
<keyword evidence="3" id="KW-0479">Metal-binding</keyword>
<evidence type="ECO:0000256" key="2">
    <source>
        <dbReference type="ARBA" id="ARBA00022670"/>
    </source>
</evidence>
<dbReference type="Pfam" id="PF02868">
    <property type="entry name" value="Peptidase_M4_C"/>
    <property type="match status" value="1"/>
</dbReference>
<dbReference type="SUPFAM" id="SSF55486">
    <property type="entry name" value="Metalloproteases ('zincins'), catalytic domain"/>
    <property type="match status" value="1"/>
</dbReference>
<dbReference type="InterPro" id="IPR001570">
    <property type="entry name" value="Peptidase_M4_C_domain"/>
</dbReference>
<comment type="cofactor">
    <cofactor evidence="7">
        <name>Zn(2+)</name>
        <dbReference type="ChEBI" id="CHEBI:29105"/>
    </cofactor>
</comment>
<dbReference type="InterPro" id="IPR049457">
    <property type="entry name" value="Emfourin"/>
</dbReference>
<keyword evidence="6 7" id="KW-0482">Metalloprotease</keyword>
<proteinExistence type="inferred from homology"/>
<evidence type="ECO:0000256" key="3">
    <source>
        <dbReference type="ARBA" id="ARBA00022723"/>
    </source>
</evidence>
<keyword evidence="2 7" id="KW-0645">Protease</keyword>
<organism evidence="11 12">
    <name type="scientific">Luteococcus sanguinis</name>
    <dbReference type="NCBI Taxonomy" id="174038"/>
    <lineage>
        <taxon>Bacteria</taxon>
        <taxon>Bacillati</taxon>
        <taxon>Actinomycetota</taxon>
        <taxon>Actinomycetes</taxon>
        <taxon>Propionibacteriales</taxon>
        <taxon>Propionibacteriaceae</taxon>
        <taxon>Luteococcus</taxon>
    </lineage>
</organism>
<dbReference type="InterPro" id="IPR052759">
    <property type="entry name" value="Metalloprotease_M4"/>
</dbReference>
<gene>
    <name evidence="11" type="ORF">ACFP57_09830</name>
</gene>
<feature type="domain" description="Peptidase M4 C-terminal" evidence="10">
    <location>
        <begin position="191"/>
        <end position="358"/>
    </location>
</feature>
<dbReference type="InterPro" id="IPR027268">
    <property type="entry name" value="Peptidase_M4/M1_CTD_sf"/>
</dbReference>
<feature type="region of interest" description="Disordered" evidence="8">
    <location>
        <begin position="360"/>
        <end position="406"/>
    </location>
</feature>
<comment type="subcellular location">
    <subcellularLocation>
        <location evidence="7">Secreted</location>
    </subcellularLocation>
</comment>
<dbReference type="InterPro" id="IPR023612">
    <property type="entry name" value="Peptidase_M4"/>
</dbReference>
<keyword evidence="4 7" id="KW-0378">Hydrolase</keyword>
<protein>
    <recommendedName>
        <fullName evidence="7">Neutral metalloproteinase</fullName>
        <ecNumber evidence="7">3.4.24.-</ecNumber>
    </recommendedName>
</protein>
<dbReference type="CDD" id="cd09597">
    <property type="entry name" value="M4_TLP"/>
    <property type="match status" value="1"/>
</dbReference>
<dbReference type="PANTHER" id="PTHR43579:SF1">
    <property type="entry name" value="NEUTRAL METALLOPROTEINASE"/>
    <property type="match status" value="1"/>
</dbReference>
<feature type="region of interest" description="Disordered" evidence="8">
    <location>
        <begin position="247"/>
        <end position="273"/>
    </location>
</feature>
<evidence type="ECO:0000256" key="5">
    <source>
        <dbReference type="ARBA" id="ARBA00022833"/>
    </source>
</evidence>
<evidence type="ECO:0000256" key="1">
    <source>
        <dbReference type="ARBA" id="ARBA00009388"/>
    </source>
</evidence>
<dbReference type="RefSeq" id="WP_343886524.1">
    <property type="nucleotide sequence ID" value="NZ_BAAAKI010000016.1"/>
</dbReference>
<accession>A0ABW1X1R6</accession>
<comment type="caution">
    <text evidence="11">The sequence shown here is derived from an EMBL/GenBank/DDBJ whole genome shotgun (WGS) entry which is preliminary data.</text>
</comment>
<evidence type="ECO:0000313" key="11">
    <source>
        <dbReference type="EMBL" id="MFC6397276.1"/>
    </source>
</evidence>
<feature type="compositionally biased region" description="Basic and acidic residues" evidence="8">
    <location>
        <begin position="86"/>
        <end position="102"/>
    </location>
</feature>
<feature type="compositionally biased region" description="Basic and acidic residues" evidence="8">
    <location>
        <begin position="39"/>
        <end position="58"/>
    </location>
</feature>